<accession>A0A263D0S4</accession>
<evidence type="ECO:0000259" key="5">
    <source>
        <dbReference type="SMART" id="SM01006"/>
    </source>
</evidence>
<protein>
    <recommendedName>
        <fullName evidence="3">Lysine N-acyltransferase MbtK</fullName>
    </recommendedName>
    <alternativeName>
        <fullName evidence="4">Mycobactin synthase protein K</fullName>
    </alternativeName>
</protein>
<evidence type="ECO:0000313" key="6">
    <source>
        <dbReference type="EMBL" id="OZM71819.1"/>
    </source>
</evidence>
<dbReference type="InParanoid" id="A0A263D0S4"/>
<keyword evidence="7" id="KW-1185">Reference proteome</keyword>
<dbReference type="Gene3D" id="3.40.630.30">
    <property type="match status" value="1"/>
</dbReference>
<dbReference type="PANTHER" id="PTHR31438:SF1">
    <property type="entry name" value="LYSINE N-ACYLTRANSFERASE C17G9.06C-RELATED"/>
    <property type="match status" value="1"/>
</dbReference>
<dbReference type="UniPathway" id="UPA00011"/>
<evidence type="ECO:0000256" key="2">
    <source>
        <dbReference type="ARBA" id="ARBA00005102"/>
    </source>
</evidence>
<dbReference type="EMBL" id="NKYE01000011">
    <property type="protein sequence ID" value="OZM71819.1"/>
    <property type="molecule type" value="Genomic_DNA"/>
</dbReference>
<evidence type="ECO:0000256" key="4">
    <source>
        <dbReference type="ARBA" id="ARBA00031122"/>
    </source>
</evidence>
<dbReference type="PANTHER" id="PTHR31438">
    <property type="entry name" value="LYSINE N-ACYLTRANSFERASE C17G9.06C-RELATED"/>
    <property type="match status" value="1"/>
</dbReference>
<evidence type="ECO:0000313" key="7">
    <source>
        <dbReference type="Proteomes" id="UP000242444"/>
    </source>
</evidence>
<organism evidence="6 7">
    <name type="scientific">Amycolatopsis antarctica</name>
    <dbReference type="NCBI Taxonomy" id="1854586"/>
    <lineage>
        <taxon>Bacteria</taxon>
        <taxon>Bacillati</taxon>
        <taxon>Actinomycetota</taxon>
        <taxon>Actinomycetes</taxon>
        <taxon>Pseudonocardiales</taxon>
        <taxon>Pseudonocardiaceae</taxon>
        <taxon>Amycolatopsis</taxon>
    </lineage>
</organism>
<dbReference type="Proteomes" id="UP000242444">
    <property type="component" value="Unassembled WGS sequence"/>
</dbReference>
<comment type="caution">
    <text evidence="6">The sequence shown here is derived from an EMBL/GenBank/DDBJ whole genome shotgun (WGS) entry which is preliminary data.</text>
</comment>
<dbReference type="SMART" id="SM01006">
    <property type="entry name" value="AlcB"/>
    <property type="match status" value="1"/>
</dbReference>
<dbReference type="AlphaFoldDB" id="A0A263D0S4"/>
<feature type="domain" description="Acyltransferase MbtK/IucB-like conserved" evidence="5">
    <location>
        <begin position="29"/>
        <end position="77"/>
    </location>
</feature>
<comment type="pathway">
    <text evidence="2">Siderophore biosynthesis; mycobactin biosynthesis.</text>
</comment>
<dbReference type="GO" id="GO:0016410">
    <property type="term" value="F:N-acyltransferase activity"/>
    <property type="evidence" value="ECO:0007669"/>
    <property type="project" value="TreeGrafter"/>
</dbReference>
<dbReference type="Pfam" id="PF13523">
    <property type="entry name" value="Acetyltransf_8"/>
    <property type="match status" value="1"/>
</dbReference>
<proteinExistence type="predicted"/>
<keyword evidence="6" id="KW-0808">Transferase</keyword>
<evidence type="ECO:0000256" key="1">
    <source>
        <dbReference type="ARBA" id="ARBA00003818"/>
    </source>
</evidence>
<dbReference type="InterPro" id="IPR016181">
    <property type="entry name" value="Acyl_CoA_acyltransferase"/>
</dbReference>
<name>A0A263D0S4_9PSEU</name>
<comment type="function">
    <text evidence="1">Acyltransferase required for the direct transfer of medium- to long-chain fatty acyl moieties from a carrier protein (MbtL) on to the epsilon-amino group of lysine residue in the mycobactin core.</text>
</comment>
<gene>
    <name evidence="6" type="ORF">CFN78_18520</name>
</gene>
<dbReference type="InterPro" id="IPR019432">
    <property type="entry name" value="Acyltransferase_MbtK/IucB-like"/>
</dbReference>
<dbReference type="GO" id="GO:0019290">
    <property type="term" value="P:siderophore biosynthetic process"/>
    <property type="evidence" value="ECO:0007669"/>
    <property type="project" value="InterPro"/>
</dbReference>
<dbReference type="OrthoDB" id="9087497at2"/>
<evidence type="ECO:0000256" key="3">
    <source>
        <dbReference type="ARBA" id="ARBA00020586"/>
    </source>
</evidence>
<reference evidence="6 7" key="1">
    <citation type="submission" date="2017-07" db="EMBL/GenBank/DDBJ databases">
        <title>Amycolatopsis antarcticus sp. nov., isolated from the surface of an Antarcticus brown macroalga.</title>
        <authorList>
            <person name="Wang J."/>
            <person name="Leiva S."/>
            <person name="Huang J."/>
            <person name="Huang Y."/>
        </authorList>
    </citation>
    <scope>NUCLEOTIDE SEQUENCE [LARGE SCALE GENOMIC DNA]</scope>
    <source>
        <strain evidence="6 7">AU-G6</strain>
    </source>
</reference>
<sequence length="195" mass="21342">MREDGRCLVETREVAPPPVPVLGAPWSLRTVRDTAEDIGLVHQWMNRPHLAAGWGQDWPLGRWTDEIRTQLAGLRSRPCLVSHEGRLFAYVEIYRPALDPLAGYYPAAGTDLGMHTAIAAVEDTGRGFGSRLLSAVPDALLAADPDCARVVAEPRSSNLAAIGAKQRAGWVKGEQIELPHKVATLMFRYRGAGQR</sequence>
<dbReference type="SUPFAM" id="SSF55729">
    <property type="entry name" value="Acyl-CoA N-acyltransferases (Nat)"/>
    <property type="match status" value="1"/>
</dbReference>